<evidence type="ECO:0000256" key="9">
    <source>
        <dbReference type="ARBA" id="ARBA00022989"/>
    </source>
</evidence>
<dbReference type="GO" id="GO:0009055">
    <property type="term" value="F:electron transfer activity"/>
    <property type="evidence" value="ECO:0007669"/>
    <property type="project" value="InterPro"/>
</dbReference>
<comment type="cofactor">
    <cofactor evidence="1">
        <name>heme b</name>
        <dbReference type="ChEBI" id="CHEBI:60344"/>
    </cofactor>
</comment>
<comment type="similarity">
    <text evidence="12">Belongs to the cytochrome b561 family.</text>
</comment>
<comment type="subcellular location">
    <subcellularLocation>
        <location evidence="2">Cell membrane</location>
        <topology evidence="2">Multi-pass membrane protein</topology>
    </subcellularLocation>
</comment>
<keyword evidence="5" id="KW-0349">Heme</keyword>
<evidence type="ECO:0000256" key="7">
    <source>
        <dbReference type="ARBA" id="ARBA00022723"/>
    </source>
</evidence>
<evidence type="ECO:0000256" key="13">
    <source>
        <dbReference type="SAM" id="Phobius"/>
    </source>
</evidence>
<keyword evidence="7" id="KW-0479">Metal-binding</keyword>
<keyword evidence="3" id="KW-0813">Transport</keyword>
<dbReference type="OrthoDB" id="1247465at2"/>
<organism evidence="15 16">
    <name type="scientific">Bradyrhizobium erythrophlei</name>
    <dbReference type="NCBI Taxonomy" id="1437360"/>
    <lineage>
        <taxon>Bacteria</taxon>
        <taxon>Pseudomonadati</taxon>
        <taxon>Pseudomonadota</taxon>
        <taxon>Alphaproteobacteria</taxon>
        <taxon>Hyphomicrobiales</taxon>
        <taxon>Nitrobacteraceae</taxon>
        <taxon>Bradyrhizobium</taxon>
    </lineage>
</organism>
<dbReference type="InterPro" id="IPR011577">
    <property type="entry name" value="Cyt_b561_bac/Ni-Hgenase"/>
</dbReference>
<evidence type="ECO:0000256" key="1">
    <source>
        <dbReference type="ARBA" id="ARBA00001970"/>
    </source>
</evidence>
<feature type="transmembrane region" description="Helical" evidence="13">
    <location>
        <begin position="85"/>
        <end position="108"/>
    </location>
</feature>
<evidence type="ECO:0000259" key="14">
    <source>
        <dbReference type="Pfam" id="PF01292"/>
    </source>
</evidence>
<dbReference type="Gene3D" id="1.20.950.20">
    <property type="entry name" value="Transmembrane di-heme cytochromes, Chain C"/>
    <property type="match status" value="1"/>
</dbReference>
<evidence type="ECO:0000256" key="4">
    <source>
        <dbReference type="ARBA" id="ARBA00022475"/>
    </source>
</evidence>
<dbReference type="GO" id="GO:0022904">
    <property type="term" value="P:respiratory electron transport chain"/>
    <property type="evidence" value="ECO:0007669"/>
    <property type="project" value="InterPro"/>
</dbReference>
<protein>
    <submittedName>
        <fullName evidence="15">Cytochrome b561</fullName>
    </submittedName>
</protein>
<dbReference type="Proteomes" id="UP000190675">
    <property type="component" value="Chromosome I"/>
</dbReference>
<dbReference type="GO" id="GO:0005886">
    <property type="term" value="C:plasma membrane"/>
    <property type="evidence" value="ECO:0007669"/>
    <property type="project" value="UniProtKB-SubCell"/>
</dbReference>
<dbReference type="AlphaFoldDB" id="A0A1M5MJN2"/>
<evidence type="ECO:0000313" key="15">
    <source>
        <dbReference type="EMBL" id="SHG76963.1"/>
    </source>
</evidence>
<dbReference type="SUPFAM" id="SSF81342">
    <property type="entry name" value="Transmembrane di-heme cytochromes"/>
    <property type="match status" value="1"/>
</dbReference>
<evidence type="ECO:0000256" key="3">
    <source>
        <dbReference type="ARBA" id="ARBA00022448"/>
    </source>
</evidence>
<gene>
    <name evidence="15" type="ORF">SAMN05444169_4043</name>
</gene>
<feature type="transmembrane region" description="Helical" evidence="13">
    <location>
        <begin position="143"/>
        <end position="165"/>
    </location>
</feature>
<feature type="transmembrane region" description="Helical" evidence="13">
    <location>
        <begin position="14"/>
        <end position="35"/>
    </location>
</feature>
<accession>A0A1M5MJN2</accession>
<evidence type="ECO:0000256" key="6">
    <source>
        <dbReference type="ARBA" id="ARBA00022692"/>
    </source>
</evidence>
<keyword evidence="4" id="KW-1003">Cell membrane</keyword>
<evidence type="ECO:0000256" key="5">
    <source>
        <dbReference type="ARBA" id="ARBA00022617"/>
    </source>
</evidence>
<dbReference type="PANTHER" id="PTHR30529:SF6">
    <property type="entry name" value="BLL0291 PROTEIN"/>
    <property type="match status" value="1"/>
</dbReference>
<keyword evidence="9 13" id="KW-1133">Transmembrane helix</keyword>
<dbReference type="GO" id="GO:0046872">
    <property type="term" value="F:metal ion binding"/>
    <property type="evidence" value="ECO:0007669"/>
    <property type="project" value="UniProtKB-KW"/>
</dbReference>
<evidence type="ECO:0000256" key="12">
    <source>
        <dbReference type="ARBA" id="ARBA00037975"/>
    </source>
</evidence>
<feature type="transmembrane region" description="Helical" evidence="13">
    <location>
        <begin position="47"/>
        <end position="65"/>
    </location>
</feature>
<feature type="domain" description="Cytochrome b561 bacterial/Ni-hydrogenase" evidence="14">
    <location>
        <begin position="7"/>
        <end position="176"/>
    </location>
</feature>
<dbReference type="Pfam" id="PF01292">
    <property type="entry name" value="Ni_hydr_CYTB"/>
    <property type="match status" value="1"/>
</dbReference>
<evidence type="ECO:0000256" key="2">
    <source>
        <dbReference type="ARBA" id="ARBA00004651"/>
    </source>
</evidence>
<proteinExistence type="inferred from homology"/>
<dbReference type="RefSeq" id="WP_079567465.1">
    <property type="nucleotide sequence ID" value="NZ_LT670818.1"/>
</dbReference>
<dbReference type="EMBL" id="LT670818">
    <property type="protein sequence ID" value="SHG76963.1"/>
    <property type="molecule type" value="Genomic_DNA"/>
</dbReference>
<dbReference type="GO" id="GO:0020037">
    <property type="term" value="F:heme binding"/>
    <property type="evidence" value="ECO:0007669"/>
    <property type="project" value="TreeGrafter"/>
</dbReference>
<evidence type="ECO:0000256" key="11">
    <source>
        <dbReference type="ARBA" id="ARBA00023136"/>
    </source>
</evidence>
<keyword evidence="11 13" id="KW-0472">Membrane</keyword>
<keyword evidence="10" id="KW-0408">Iron</keyword>
<evidence type="ECO:0000256" key="8">
    <source>
        <dbReference type="ARBA" id="ARBA00022982"/>
    </source>
</evidence>
<evidence type="ECO:0000313" key="16">
    <source>
        <dbReference type="Proteomes" id="UP000190675"/>
    </source>
</evidence>
<name>A0A1M5MJN2_9BRAD</name>
<reference evidence="15 16" key="1">
    <citation type="submission" date="2016-11" db="EMBL/GenBank/DDBJ databases">
        <authorList>
            <person name="Jaros S."/>
            <person name="Januszkiewicz K."/>
            <person name="Wedrychowicz H."/>
        </authorList>
    </citation>
    <scope>NUCLEOTIDE SEQUENCE [LARGE SCALE GENOMIC DNA]</scope>
    <source>
        <strain evidence="15 16">GAS242</strain>
    </source>
</reference>
<dbReference type="InterPro" id="IPR016174">
    <property type="entry name" value="Di-haem_cyt_TM"/>
</dbReference>
<keyword evidence="8" id="KW-0249">Electron transport</keyword>
<dbReference type="InterPro" id="IPR052168">
    <property type="entry name" value="Cytochrome_b561_oxidase"/>
</dbReference>
<dbReference type="PANTHER" id="PTHR30529">
    <property type="entry name" value="CYTOCHROME B561"/>
    <property type="match status" value="1"/>
</dbReference>
<evidence type="ECO:0000256" key="10">
    <source>
        <dbReference type="ARBA" id="ARBA00023004"/>
    </source>
</evidence>
<sequence length="183" mass="20448">MTAYAARFPILSRLLHWLMAAMILAMLFIGIGMVATVSKRYELLISIHRPLGIAILILVVVRLVNRCLNPPPALPDTVPPVQRRAAKASHIVLYASMVAMPLVGWGMLSAERYPIVLYGPLQLPSILPHNVALYAWLRSLHTYLAYLLFCTFLAHFGAALFHGLIRRDGVFESMASWRSRASK</sequence>
<keyword evidence="6 13" id="KW-0812">Transmembrane</keyword>